<sequence length="89" mass="9640">MRDIVHIIRLLAMGAGLALLPHAAVAQSNPSAPPVNNGHLQPTRGSVLEAERADNINVKRSNTQQLNQIDKESARMKRLMGSICSNCDN</sequence>
<evidence type="ECO:0000313" key="2">
    <source>
        <dbReference type="EMBL" id="GGC86111.1"/>
    </source>
</evidence>
<dbReference type="AlphaFoldDB" id="A0A916UT13"/>
<evidence type="ECO:0000256" key="1">
    <source>
        <dbReference type="SAM" id="SignalP"/>
    </source>
</evidence>
<gene>
    <name evidence="2" type="ORF">GCM10010994_50000</name>
</gene>
<dbReference type="EMBL" id="BMGG01000010">
    <property type="protein sequence ID" value="GGC86111.1"/>
    <property type="molecule type" value="Genomic_DNA"/>
</dbReference>
<feature type="chain" id="PRO_5037778001" evidence="1">
    <location>
        <begin position="27"/>
        <end position="89"/>
    </location>
</feature>
<proteinExistence type="predicted"/>
<feature type="signal peptide" evidence="1">
    <location>
        <begin position="1"/>
        <end position="26"/>
    </location>
</feature>
<comment type="caution">
    <text evidence="2">The sequence shown here is derived from an EMBL/GenBank/DDBJ whole genome shotgun (WGS) entry which is preliminary data.</text>
</comment>
<name>A0A916UT13_9HYPH</name>
<accession>A0A916UT13</accession>
<organism evidence="2 3">
    <name type="scientific">Chelatococcus reniformis</name>
    <dbReference type="NCBI Taxonomy" id="1494448"/>
    <lineage>
        <taxon>Bacteria</taxon>
        <taxon>Pseudomonadati</taxon>
        <taxon>Pseudomonadota</taxon>
        <taxon>Alphaproteobacteria</taxon>
        <taxon>Hyphomicrobiales</taxon>
        <taxon>Chelatococcaceae</taxon>
        <taxon>Chelatococcus</taxon>
    </lineage>
</organism>
<keyword evidence="1" id="KW-0732">Signal</keyword>
<keyword evidence="3" id="KW-1185">Reference proteome</keyword>
<protein>
    <submittedName>
        <fullName evidence="2">Uncharacterized protein</fullName>
    </submittedName>
</protein>
<reference evidence="2" key="2">
    <citation type="submission" date="2020-09" db="EMBL/GenBank/DDBJ databases">
        <authorList>
            <person name="Sun Q."/>
            <person name="Zhou Y."/>
        </authorList>
    </citation>
    <scope>NUCLEOTIDE SEQUENCE</scope>
    <source>
        <strain evidence="2">CGMCC 1.12919</strain>
    </source>
</reference>
<reference evidence="2" key="1">
    <citation type="journal article" date="2014" name="Int. J. Syst. Evol. Microbiol.">
        <title>Complete genome sequence of Corynebacterium casei LMG S-19264T (=DSM 44701T), isolated from a smear-ripened cheese.</title>
        <authorList>
            <consortium name="US DOE Joint Genome Institute (JGI-PGF)"/>
            <person name="Walter F."/>
            <person name="Albersmeier A."/>
            <person name="Kalinowski J."/>
            <person name="Ruckert C."/>
        </authorList>
    </citation>
    <scope>NUCLEOTIDE SEQUENCE</scope>
    <source>
        <strain evidence="2">CGMCC 1.12919</strain>
    </source>
</reference>
<evidence type="ECO:0000313" key="3">
    <source>
        <dbReference type="Proteomes" id="UP000637002"/>
    </source>
</evidence>
<dbReference type="Proteomes" id="UP000637002">
    <property type="component" value="Unassembled WGS sequence"/>
</dbReference>